<evidence type="ECO:0000313" key="2">
    <source>
        <dbReference type="EMBL" id="MCV3273475.1"/>
    </source>
</evidence>
<dbReference type="RefSeq" id="WP_263845699.1">
    <property type="nucleotide sequence ID" value="NZ_JALIEB010000015.1"/>
</dbReference>
<dbReference type="InterPro" id="IPR013108">
    <property type="entry name" value="Amidohydro_3"/>
</dbReference>
<feature type="domain" description="Amidohydrolase 3" evidence="1">
    <location>
        <begin position="82"/>
        <end position="565"/>
    </location>
</feature>
<evidence type="ECO:0000259" key="1">
    <source>
        <dbReference type="Pfam" id="PF07969"/>
    </source>
</evidence>
<name>A0ABT3BIS9_9RHOB</name>
<dbReference type="Pfam" id="PF07969">
    <property type="entry name" value="Amidohydro_3"/>
    <property type="match status" value="1"/>
</dbReference>
<dbReference type="InterPro" id="IPR032466">
    <property type="entry name" value="Metal_Hydrolase"/>
</dbReference>
<reference evidence="2 3" key="1">
    <citation type="submission" date="2022-04" db="EMBL/GenBank/DDBJ databases">
        <title>Roseobacter sp. WL0113 is a bacterium isolated from neritic sediment.</title>
        <authorList>
            <person name="Wang L."/>
            <person name="He W."/>
            <person name="Zhang D.-F."/>
        </authorList>
    </citation>
    <scope>NUCLEOTIDE SEQUENCE [LARGE SCALE GENOMIC DNA]</scope>
    <source>
        <strain evidence="2 3">WL0113</strain>
    </source>
</reference>
<dbReference type="InterPro" id="IPR033932">
    <property type="entry name" value="YtcJ-like"/>
</dbReference>
<proteinExistence type="predicted"/>
<organism evidence="2 3">
    <name type="scientific">Roseobacter sinensis</name>
    <dbReference type="NCBI Taxonomy" id="2931391"/>
    <lineage>
        <taxon>Bacteria</taxon>
        <taxon>Pseudomonadati</taxon>
        <taxon>Pseudomonadota</taxon>
        <taxon>Alphaproteobacteria</taxon>
        <taxon>Rhodobacterales</taxon>
        <taxon>Roseobacteraceae</taxon>
        <taxon>Roseobacter</taxon>
    </lineage>
</organism>
<dbReference type="EMBL" id="JALIEB010000015">
    <property type="protein sequence ID" value="MCV3273475.1"/>
    <property type="molecule type" value="Genomic_DNA"/>
</dbReference>
<dbReference type="Proteomes" id="UP001208690">
    <property type="component" value="Unassembled WGS sequence"/>
</dbReference>
<dbReference type="Gene3D" id="3.20.20.140">
    <property type="entry name" value="Metal-dependent hydrolases"/>
    <property type="match status" value="1"/>
</dbReference>
<keyword evidence="3" id="KW-1185">Reference proteome</keyword>
<dbReference type="Gene3D" id="3.10.310.70">
    <property type="match status" value="1"/>
</dbReference>
<evidence type="ECO:0000313" key="3">
    <source>
        <dbReference type="Proteomes" id="UP001208690"/>
    </source>
</evidence>
<sequence>MPIRRRTFVQGAAASAVLPNIGAKAARSQTMTQTPDMILHNGRVTTLDPATPEASAILIRDGLVAQVGDDAEIMPQATEETQVIDLAGRRVIPGLNDSHTHLIRGGLNYNMELRWENVPSLADALRMLREQAERTPAPQWVRVVGGWSEFQFAERRMPTLDEVNAAAPETPVFILHLYGRALLNRAALQALGITADTPNPPGGTIERGPNGEPTGLLLATPSAFILYSTLAQGPALPVDQQINSTRHYMREMNRLGITSVIDAGGGGQNFPQDYDVIQRLHDDDQLTVRIAYNLFAQTPGEELSDYERWIGMTEPGAGDAMLRMNGAGENLTWSAADFENFLEPRPSPEPTMEAELEEIVELLATNAWPFRIHATYDETIDRFLTVFERVNGGTPFQTRFIIDHAETISDRNIERVKALGGGIAVQHRMAFQGEYFVERYGARAGEVTPPVSRMLEMDLPVGLGTDATRVASYDPWVGLYWLTSGRTLGGLRLYPEAQTLDRQTALRLYTHGSAWFSGEQDVKGTLAPGQYADLAVLSADYLSVPAEEIRQMSSVLTVLGGRIVYAAGDYAELDPPLPPAAPDWSPVNALPSPAERAAAAQQPATQFARACHDGCTSGCGMHGHNHQIAWATPLPIREDAKRSFWGALGCSCFAV</sequence>
<gene>
    <name evidence="2" type="ORF">MUB52_18745</name>
</gene>
<comment type="caution">
    <text evidence="2">The sequence shown here is derived from an EMBL/GenBank/DDBJ whole genome shotgun (WGS) entry which is preliminary data.</text>
</comment>
<dbReference type="SUPFAM" id="SSF51338">
    <property type="entry name" value="Composite domain of metallo-dependent hydrolases"/>
    <property type="match status" value="1"/>
</dbReference>
<dbReference type="InterPro" id="IPR011059">
    <property type="entry name" value="Metal-dep_hydrolase_composite"/>
</dbReference>
<dbReference type="PANTHER" id="PTHR22642:SF21">
    <property type="entry name" value="PERIPLASMIC PROTEIN"/>
    <property type="match status" value="1"/>
</dbReference>
<accession>A0ABT3BIS9</accession>
<dbReference type="SUPFAM" id="SSF51556">
    <property type="entry name" value="Metallo-dependent hydrolases"/>
    <property type="match status" value="1"/>
</dbReference>
<dbReference type="CDD" id="cd01300">
    <property type="entry name" value="YtcJ_like"/>
    <property type="match status" value="1"/>
</dbReference>
<dbReference type="Gene3D" id="2.30.40.10">
    <property type="entry name" value="Urease, subunit C, domain 1"/>
    <property type="match status" value="1"/>
</dbReference>
<protein>
    <submittedName>
        <fullName evidence="2">Amidohydrolase</fullName>
    </submittedName>
</protein>
<dbReference type="PANTHER" id="PTHR22642">
    <property type="entry name" value="IMIDAZOLONEPROPIONASE"/>
    <property type="match status" value="1"/>
</dbReference>